<gene>
    <name evidence="3" type="ordered locus">Psta_4035</name>
</gene>
<keyword evidence="4" id="KW-1185">Reference proteome</keyword>
<proteinExistence type="predicted"/>
<keyword evidence="1" id="KW-0175">Coiled coil</keyword>
<keyword evidence="2" id="KW-1133">Transmembrane helix</keyword>
<feature type="coiled-coil region" evidence="1">
    <location>
        <begin position="65"/>
        <end position="148"/>
    </location>
</feature>
<name>D2R2V5_PIRSD</name>
<dbReference type="KEGG" id="psl:Psta_4035"/>
<reference evidence="3 4" key="1">
    <citation type="journal article" date="2009" name="Stand. Genomic Sci.">
        <title>Complete genome sequence of Pirellula staleyi type strain (ATCC 27377).</title>
        <authorList>
            <person name="Clum A."/>
            <person name="Tindall B.J."/>
            <person name="Sikorski J."/>
            <person name="Ivanova N."/>
            <person name="Mavrommatis K."/>
            <person name="Lucas S."/>
            <person name="Glavina del Rio T."/>
            <person name="Nolan M."/>
            <person name="Chen F."/>
            <person name="Tice H."/>
            <person name="Pitluck S."/>
            <person name="Cheng J.F."/>
            <person name="Chertkov O."/>
            <person name="Brettin T."/>
            <person name="Han C."/>
            <person name="Detter J.C."/>
            <person name="Kuske C."/>
            <person name="Bruce D."/>
            <person name="Goodwin L."/>
            <person name="Ovchinikova G."/>
            <person name="Pati A."/>
            <person name="Mikhailova N."/>
            <person name="Chen A."/>
            <person name="Palaniappan K."/>
            <person name="Land M."/>
            <person name="Hauser L."/>
            <person name="Chang Y.J."/>
            <person name="Jeffries C.D."/>
            <person name="Chain P."/>
            <person name="Rohde M."/>
            <person name="Goker M."/>
            <person name="Bristow J."/>
            <person name="Eisen J.A."/>
            <person name="Markowitz V."/>
            <person name="Hugenholtz P."/>
            <person name="Kyrpides N.C."/>
            <person name="Klenk H.P."/>
            <person name="Lapidus A."/>
        </authorList>
    </citation>
    <scope>NUCLEOTIDE SEQUENCE [LARGE SCALE GENOMIC DNA]</scope>
    <source>
        <strain evidence="4">ATCC 27377 / DSM 6068 / ICPB 4128</strain>
    </source>
</reference>
<evidence type="ECO:0000313" key="3">
    <source>
        <dbReference type="EMBL" id="ADB18688.1"/>
    </source>
</evidence>
<dbReference type="OrthoDB" id="284128at2"/>
<sequence length="340" mass="37348">MARRRANQAEAPGGDSFLDVVANLVGILIILVMVVGAQAKRAIESATPLPTAAIAAPAPLVIPDAESAVAAANAVEQSVQDLQRQTEREKLEVNLRKQERDRVQLLVTVAEKRLAEHRQQLEGSDRERYDLEQTLAAARKKLADLDAAAQAAVRPTLVALEHLPTPMARTVFGKEVQFRLMGGKLAYIPWDEMLERMKADAPQTAQRLRDNVRAENSLPVIDGWGARYILVRSDVALSTRLGPATQSRVELERFYFVQADDELGEPIAKALAPNSMFRARLAGMEPRSTTVTIWVYPDSFEQFRVVKSELFKLGYLTAGRPLPEGYPIGGSPSGSRSSAQ</sequence>
<dbReference type="STRING" id="530564.Psta_4035"/>
<dbReference type="AlphaFoldDB" id="D2R2V5"/>
<evidence type="ECO:0000256" key="1">
    <source>
        <dbReference type="SAM" id="Coils"/>
    </source>
</evidence>
<accession>D2R2V5</accession>
<protein>
    <submittedName>
        <fullName evidence="3">Uncharacterized protein</fullName>
    </submittedName>
</protein>
<dbReference type="Proteomes" id="UP000001887">
    <property type="component" value="Chromosome"/>
</dbReference>
<dbReference type="eggNOG" id="ENOG50318Y7">
    <property type="taxonomic scope" value="Bacteria"/>
</dbReference>
<feature type="transmembrane region" description="Helical" evidence="2">
    <location>
        <begin position="20"/>
        <end position="39"/>
    </location>
</feature>
<keyword evidence="2" id="KW-0472">Membrane</keyword>
<organism evidence="3 4">
    <name type="scientific">Pirellula staleyi (strain ATCC 27377 / DSM 6068 / ICPB 4128)</name>
    <name type="common">Pirella staleyi</name>
    <dbReference type="NCBI Taxonomy" id="530564"/>
    <lineage>
        <taxon>Bacteria</taxon>
        <taxon>Pseudomonadati</taxon>
        <taxon>Planctomycetota</taxon>
        <taxon>Planctomycetia</taxon>
        <taxon>Pirellulales</taxon>
        <taxon>Pirellulaceae</taxon>
        <taxon>Pirellula</taxon>
    </lineage>
</organism>
<dbReference type="EMBL" id="CP001848">
    <property type="protein sequence ID" value="ADB18688.1"/>
    <property type="molecule type" value="Genomic_DNA"/>
</dbReference>
<keyword evidence="2" id="KW-0812">Transmembrane</keyword>
<evidence type="ECO:0000313" key="4">
    <source>
        <dbReference type="Proteomes" id="UP000001887"/>
    </source>
</evidence>
<dbReference type="HOGENOM" id="CLU_816007_0_0_0"/>
<evidence type="ECO:0000256" key="2">
    <source>
        <dbReference type="SAM" id="Phobius"/>
    </source>
</evidence>